<keyword evidence="1" id="KW-1133">Transmembrane helix</keyword>
<dbReference type="EnsemblMetazoa" id="Aqu2.1.38580_001">
    <property type="protein sequence ID" value="Aqu2.1.38580_001"/>
    <property type="gene ID" value="Aqu2.1.38580"/>
</dbReference>
<evidence type="ECO:0000256" key="1">
    <source>
        <dbReference type="SAM" id="Phobius"/>
    </source>
</evidence>
<keyword evidence="1" id="KW-0812">Transmembrane</keyword>
<reference evidence="2" key="1">
    <citation type="submission" date="2017-05" db="UniProtKB">
        <authorList>
            <consortium name="EnsemblMetazoa"/>
        </authorList>
    </citation>
    <scope>IDENTIFICATION</scope>
</reference>
<keyword evidence="1" id="KW-0472">Membrane</keyword>
<name>A0A1X7VE42_AMPQE</name>
<dbReference type="AlphaFoldDB" id="A0A1X7VE42"/>
<evidence type="ECO:0000313" key="2">
    <source>
        <dbReference type="EnsemblMetazoa" id="Aqu2.1.38580_001"/>
    </source>
</evidence>
<organism evidence="2">
    <name type="scientific">Amphimedon queenslandica</name>
    <name type="common">Sponge</name>
    <dbReference type="NCBI Taxonomy" id="400682"/>
    <lineage>
        <taxon>Eukaryota</taxon>
        <taxon>Metazoa</taxon>
        <taxon>Porifera</taxon>
        <taxon>Demospongiae</taxon>
        <taxon>Heteroscleromorpha</taxon>
        <taxon>Haplosclerida</taxon>
        <taxon>Niphatidae</taxon>
        <taxon>Amphimedon</taxon>
    </lineage>
</organism>
<feature type="transmembrane region" description="Helical" evidence="1">
    <location>
        <begin position="6"/>
        <end position="25"/>
    </location>
</feature>
<proteinExistence type="predicted"/>
<protein>
    <submittedName>
        <fullName evidence="2">Uncharacterized protein</fullName>
    </submittedName>
</protein>
<accession>A0A1X7VE42</accession>
<dbReference type="InParanoid" id="A0A1X7VE42"/>
<sequence length="30" mass="3094">CNKVVGGVAPTLTSVVVIVLVVVLVEEVEE</sequence>